<proteinExistence type="inferred from homology"/>
<dbReference type="PANTHER" id="PTHR48049:SF60">
    <property type="entry name" value="UDP-GLYCOSYLTRANSFERASE 91B1"/>
    <property type="match status" value="1"/>
</dbReference>
<dbReference type="SUPFAM" id="SSF53756">
    <property type="entry name" value="UDP-Glycosyltransferase/glycogen phosphorylase"/>
    <property type="match status" value="1"/>
</dbReference>
<reference evidence="4 5" key="1">
    <citation type="submission" date="2024-01" db="EMBL/GenBank/DDBJ databases">
        <title>Genome assemblies of Stephania.</title>
        <authorList>
            <person name="Yang L."/>
        </authorList>
    </citation>
    <scope>NUCLEOTIDE SEQUENCE [LARGE SCALE GENOMIC DNA]</scope>
    <source>
        <strain evidence="4">QJT</strain>
        <tissue evidence="4">Leaf</tissue>
    </source>
</reference>
<evidence type="ECO:0000256" key="1">
    <source>
        <dbReference type="ARBA" id="ARBA00009995"/>
    </source>
</evidence>
<dbReference type="CDD" id="cd03784">
    <property type="entry name" value="GT1_Gtf-like"/>
    <property type="match status" value="1"/>
</dbReference>
<dbReference type="Pfam" id="PF00201">
    <property type="entry name" value="UDPGT"/>
    <property type="match status" value="1"/>
</dbReference>
<dbReference type="GO" id="GO:0035251">
    <property type="term" value="F:UDP-glucosyltransferase activity"/>
    <property type="evidence" value="ECO:0007669"/>
    <property type="project" value="InterPro"/>
</dbReference>
<comment type="caution">
    <text evidence="4">The sequence shown here is derived from an EMBL/GenBank/DDBJ whole genome shotgun (WGS) entry which is preliminary data.</text>
</comment>
<evidence type="ECO:0000313" key="5">
    <source>
        <dbReference type="Proteomes" id="UP001417504"/>
    </source>
</evidence>
<evidence type="ECO:0000313" key="4">
    <source>
        <dbReference type="EMBL" id="KAK9109063.1"/>
    </source>
</evidence>
<evidence type="ECO:0000256" key="2">
    <source>
        <dbReference type="ARBA" id="ARBA00022676"/>
    </source>
</evidence>
<dbReference type="Proteomes" id="UP001417504">
    <property type="component" value="Unassembled WGS sequence"/>
</dbReference>
<name>A0AAP0I5K9_9MAGN</name>
<keyword evidence="2" id="KW-0328">Glycosyltransferase</keyword>
<keyword evidence="5" id="KW-1185">Reference proteome</keyword>
<dbReference type="PANTHER" id="PTHR48049">
    <property type="entry name" value="GLYCOSYLTRANSFERASE"/>
    <property type="match status" value="1"/>
</dbReference>
<keyword evidence="3" id="KW-0808">Transferase</keyword>
<dbReference type="FunFam" id="3.40.50.2000:FF:000037">
    <property type="entry name" value="Glycosyltransferase"/>
    <property type="match status" value="1"/>
</dbReference>
<gene>
    <name evidence="4" type="ORF">Sjap_017123</name>
</gene>
<comment type="similarity">
    <text evidence="1">Belongs to the UDP-glycosyltransferase family.</text>
</comment>
<dbReference type="InterPro" id="IPR050481">
    <property type="entry name" value="UDP-glycosyltransf_plant"/>
</dbReference>
<dbReference type="InterPro" id="IPR002213">
    <property type="entry name" value="UDP_glucos_trans"/>
</dbReference>
<evidence type="ECO:0000256" key="3">
    <source>
        <dbReference type="ARBA" id="ARBA00022679"/>
    </source>
</evidence>
<protein>
    <recommendedName>
        <fullName evidence="6">Glycosyltransferase</fullName>
    </recommendedName>
</protein>
<dbReference type="AlphaFoldDB" id="A0AAP0I5K9"/>
<evidence type="ECO:0008006" key="6">
    <source>
        <dbReference type="Google" id="ProtNLM"/>
    </source>
</evidence>
<dbReference type="Gene3D" id="3.40.50.2000">
    <property type="entry name" value="Glycogen Phosphorylase B"/>
    <property type="match status" value="2"/>
</dbReference>
<dbReference type="FunFam" id="3.40.50.2000:FF:000088">
    <property type="entry name" value="Glycosyltransferase"/>
    <property type="match status" value="1"/>
</dbReference>
<sequence>MAVLDRPLHVALFPWLAFGHLIPYLELGKALAQRGIKVSYISTPRNNQRLPKIPPSLVSNFTYVSLPLPSSPNLPENAEATRDVRYEEIPHLKAAFDGLEGPMEGFLENARPDWIVYDFAPHWLPPIASRLGVHRAFFSIFHASTICFFGPPMNLLKDEDPRTKPEDFTVPPSWINFPSNIAFRLHEVLKMFDILQVNESGVADKFRYSNCLINCEISLARGCNEFDGEYMKASETVAEKPVIPVGILPPIPSPEDEESENWISIKGWLNERQPNSVVYIAFGSEAKISQEEITEVAMGLEQSGLHFLWALKKSNDYSLPQGYEERVSEKGQGRVLSNGWVPQLRILGHSSVATFFTHCGWGSAVESLIHGLPMLCMPLGSEQGLVARAMEWKKVGVELERDDERTGRFTRGAVAKALRFVTVEEEGREIRVNAGNMKGIYGNRALQDHYVDDFVRYLKRKREREREVA</sequence>
<accession>A0AAP0I5K9</accession>
<dbReference type="EMBL" id="JBBNAE010000007">
    <property type="protein sequence ID" value="KAK9109063.1"/>
    <property type="molecule type" value="Genomic_DNA"/>
</dbReference>
<organism evidence="4 5">
    <name type="scientific">Stephania japonica</name>
    <dbReference type="NCBI Taxonomy" id="461633"/>
    <lineage>
        <taxon>Eukaryota</taxon>
        <taxon>Viridiplantae</taxon>
        <taxon>Streptophyta</taxon>
        <taxon>Embryophyta</taxon>
        <taxon>Tracheophyta</taxon>
        <taxon>Spermatophyta</taxon>
        <taxon>Magnoliopsida</taxon>
        <taxon>Ranunculales</taxon>
        <taxon>Menispermaceae</taxon>
        <taxon>Menispermoideae</taxon>
        <taxon>Cissampelideae</taxon>
        <taxon>Stephania</taxon>
    </lineage>
</organism>